<evidence type="ECO:0000313" key="3">
    <source>
        <dbReference type="Proteomes" id="UP000235786"/>
    </source>
</evidence>
<accession>A0A2J6RMV8</accession>
<dbReference type="AlphaFoldDB" id="A0A2J6RMV8"/>
<dbReference type="EMBL" id="KZ613946">
    <property type="protein sequence ID" value="PMD39842.1"/>
    <property type="molecule type" value="Genomic_DNA"/>
</dbReference>
<sequence length="132" mass="14351">MSKTRVHLFIFIYAQPDAPIVLLAGSVRDSASLRTSSSRVFAIHGSLRATSSKNEASRCPFRDMKRQSSVRASSGSQPVRPSRNSAMRPTIGAEYRLSHGSVAGDRISIPPSNSHQASLIKVSTLSSSRHRM</sequence>
<organism evidence="2 3">
    <name type="scientific">Hyaloscypha variabilis (strain UAMH 11265 / GT02V1 / F)</name>
    <name type="common">Meliniomyces variabilis</name>
    <dbReference type="NCBI Taxonomy" id="1149755"/>
    <lineage>
        <taxon>Eukaryota</taxon>
        <taxon>Fungi</taxon>
        <taxon>Dikarya</taxon>
        <taxon>Ascomycota</taxon>
        <taxon>Pezizomycotina</taxon>
        <taxon>Leotiomycetes</taxon>
        <taxon>Helotiales</taxon>
        <taxon>Hyaloscyphaceae</taxon>
        <taxon>Hyaloscypha</taxon>
        <taxon>Hyaloscypha variabilis</taxon>
    </lineage>
</organism>
<feature type="region of interest" description="Disordered" evidence="1">
    <location>
        <begin position="52"/>
        <end position="89"/>
    </location>
</feature>
<name>A0A2J6RMV8_HYAVF</name>
<dbReference type="Proteomes" id="UP000235786">
    <property type="component" value="Unassembled WGS sequence"/>
</dbReference>
<reference evidence="2 3" key="1">
    <citation type="submission" date="2016-04" db="EMBL/GenBank/DDBJ databases">
        <title>A degradative enzymes factory behind the ericoid mycorrhizal symbiosis.</title>
        <authorList>
            <consortium name="DOE Joint Genome Institute"/>
            <person name="Martino E."/>
            <person name="Morin E."/>
            <person name="Grelet G."/>
            <person name="Kuo A."/>
            <person name="Kohler A."/>
            <person name="Daghino S."/>
            <person name="Barry K."/>
            <person name="Choi C."/>
            <person name="Cichocki N."/>
            <person name="Clum A."/>
            <person name="Copeland A."/>
            <person name="Hainaut M."/>
            <person name="Haridas S."/>
            <person name="Labutti K."/>
            <person name="Lindquist E."/>
            <person name="Lipzen A."/>
            <person name="Khouja H.-R."/>
            <person name="Murat C."/>
            <person name="Ohm R."/>
            <person name="Olson A."/>
            <person name="Spatafora J."/>
            <person name="Veneault-Fourrey C."/>
            <person name="Henrissat B."/>
            <person name="Grigoriev I."/>
            <person name="Martin F."/>
            <person name="Perotto S."/>
        </authorList>
    </citation>
    <scope>NUCLEOTIDE SEQUENCE [LARGE SCALE GENOMIC DNA]</scope>
    <source>
        <strain evidence="2 3">F</strain>
    </source>
</reference>
<gene>
    <name evidence="2" type="ORF">L207DRAFT_512810</name>
</gene>
<feature type="compositionally biased region" description="Polar residues" evidence="1">
    <location>
        <begin position="67"/>
        <end position="87"/>
    </location>
</feature>
<proteinExistence type="predicted"/>
<protein>
    <submittedName>
        <fullName evidence="2">Uncharacterized protein</fullName>
    </submittedName>
</protein>
<evidence type="ECO:0000256" key="1">
    <source>
        <dbReference type="SAM" id="MobiDB-lite"/>
    </source>
</evidence>
<keyword evidence="3" id="KW-1185">Reference proteome</keyword>
<evidence type="ECO:0000313" key="2">
    <source>
        <dbReference type="EMBL" id="PMD39842.1"/>
    </source>
</evidence>